<name>A0A927CWZ5_9BACI</name>
<keyword evidence="5" id="KW-1185">Reference proteome</keyword>
<evidence type="ECO:0000313" key="5">
    <source>
        <dbReference type="Proteomes" id="UP000602076"/>
    </source>
</evidence>
<evidence type="ECO:0000256" key="2">
    <source>
        <dbReference type="SAM" id="SignalP"/>
    </source>
</evidence>
<dbReference type="RefSeq" id="WP_190998139.1">
    <property type="nucleotide sequence ID" value="NZ_JACXSI010000021.1"/>
</dbReference>
<accession>A0A927CWZ5</accession>
<dbReference type="Proteomes" id="UP000602076">
    <property type="component" value="Unassembled WGS sequence"/>
</dbReference>
<reference evidence="4" key="1">
    <citation type="submission" date="2020-09" db="EMBL/GenBank/DDBJ databases">
        <title>Bacillus faecalis sp. nov., a moderately halophilic bacterium isolated from cow faeces.</title>
        <authorList>
            <person name="Jiang L."/>
            <person name="Lee J."/>
        </authorList>
    </citation>
    <scope>NUCLEOTIDE SEQUENCE</scope>
    <source>
        <strain evidence="4">AGMB 02131</strain>
    </source>
</reference>
<gene>
    <name evidence="4" type="ORF">IEO70_09470</name>
</gene>
<dbReference type="AlphaFoldDB" id="A0A927CWZ5"/>
<dbReference type="PROSITE" id="PS51257">
    <property type="entry name" value="PROKAR_LIPOPROTEIN"/>
    <property type="match status" value="1"/>
</dbReference>
<proteinExistence type="predicted"/>
<feature type="compositionally biased region" description="Gly residues" evidence="1">
    <location>
        <begin position="195"/>
        <end position="213"/>
    </location>
</feature>
<dbReference type="NCBIfam" id="NF040801">
    <property type="entry name" value="spore_GerD"/>
    <property type="match status" value="1"/>
</dbReference>
<organism evidence="4 5">
    <name type="scientific">Peribacillus faecalis</name>
    <dbReference type="NCBI Taxonomy" id="2772559"/>
    <lineage>
        <taxon>Bacteria</taxon>
        <taxon>Bacillati</taxon>
        <taxon>Bacillota</taxon>
        <taxon>Bacilli</taxon>
        <taxon>Bacillales</taxon>
        <taxon>Bacillaceae</taxon>
        <taxon>Peribacillus</taxon>
    </lineage>
</organism>
<feature type="signal peptide" evidence="2">
    <location>
        <begin position="1"/>
        <end position="21"/>
    </location>
</feature>
<keyword evidence="2" id="KW-0732">Signal</keyword>
<comment type="caution">
    <text evidence="4">The sequence shown here is derived from an EMBL/GenBank/DDBJ whole genome shotgun (WGS) entry which is preliminary data.</text>
</comment>
<evidence type="ECO:0000313" key="4">
    <source>
        <dbReference type="EMBL" id="MBD3108596.1"/>
    </source>
</evidence>
<dbReference type="Pfam" id="PF17898">
    <property type="entry name" value="GerD"/>
    <property type="match status" value="1"/>
</dbReference>
<dbReference type="EMBL" id="JACXSI010000021">
    <property type="protein sequence ID" value="MBD3108596.1"/>
    <property type="molecule type" value="Genomic_DNA"/>
</dbReference>
<evidence type="ECO:0000259" key="3">
    <source>
        <dbReference type="Pfam" id="PF17898"/>
    </source>
</evidence>
<dbReference type="InterPro" id="IPR041262">
    <property type="entry name" value="GerD_central"/>
</dbReference>
<feature type="region of interest" description="Disordered" evidence="1">
    <location>
        <begin position="175"/>
        <end position="220"/>
    </location>
</feature>
<protein>
    <submittedName>
        <fullName evidence="4">Spore gernimation protein GerD</fullName>
    </submittedName>
</protein>
<feature type="compositionally biased region" description="Low complexity" evidence="1">
    <location>
        <begin position="175"/>
        <end position="194"/>
    </location>
</feature>
<evidence type="ECO:0000256" key="1">
    <source>
        <dbReference type="SAM" id="MobiDB-lite"/>
    </source>
</evidence>
<feature type="domain" description="Spore germination GerD central core" evidence="3">
    <location>
        <begin position="64"/>
        <end position="176"/>
    </location>
</feature>
<feature type="chain" id="PRO_5039577767" evidence="2">
    <location>
        <begin position="22"/>
        <end position="220"/>
    </location>
</feature>
<sequence length="220" mass="23741">MKKQMLFTLLLFILLTACSNGNPSGTQDSQYEVTKQLVIDLLKTDEGKATLAELLADKELKEQLVIEQDIIKTSIEENLTSKQAMSFWKEAFKDPTFAAAYAKSLEAAHKQLLIDLMEDAHYRKLLLEVMQDPKMEKEITKVIQSSDIREEIKNAIIETFSSPLVQAKLQSIISQSGGASSESQSDSESSQTDTGSGGGNGGGESGGQGGESGGSSSNTP</sequence>